<keyword evidence="5 9" id="KW-0808">Transferase</keyword>
<dbReference type="GO" id="GO:0005965">
    <property type="term" value="C:protein farnesyltransferase complex"/>
    <property type="evidence" value="ECO:0007669"/>
    <property type="project" value="UniProtKB-UniRule"/>
</dbReference>
<dbReference type="Gene3D" id="1.50.10.20">
    <property type="match status" value="1"/>
</dbReference>
<dbReference type="PANTHER" id="PTHR11774:SF6">
    <property type="entry name" value="PROTEIN FARNESYLTRANSFERASE SUBUNIT BETA"/>
    <property type="match status" value="1"/>
</dbReference>
<evidence type="ECO:0000256" key="8">
    <source>
        <dbReference type="ARBA" id="ARBA00022833"/>
    </source>
</evidence>
<evidence type="ECO:0000256" key="1">
    <source>
        <dbReference type="ARBA" id="ARBA00010497"/>
    </source>
</evidence>
<dbReference type="Proteomes" id="UP000262825">
    <property type="component" value="Unassembled WGS sequence"/>
</dbReference>
<evidence type="ECO:0000256" key="6">
    <source>
        <dbReference type="ARBA" id="ARBA00022723"/>
    </source>
</evidence>
<name>A0A376B6U0_9ASCO</name>
<evidence type="ECO:0000256" key="5">
    <source>
        <dbReference type="ARBA" id="ARBA00022679"/>
    </source>
</evidence>
<feature type="domain" description="Prenyltransferase alpha-alpha toroid" evidence="10">
    <location>
        <begin position="88"/>
        <end position="425"/>
    </location>
</feature>
<dbReference type="GO" id="GO:0004660">
    <property type="term" value="F:protein farnesyltransferase activity"/>
    <property type="evidence" value="ECO:0007669"/>
    <property type="project" value="UniProtKB-UniRule"/>
</dbReference>
<gene>
    <name evidence="11" type="ORF">SCODWIG_02167</name>
</gene>
<proteinExistence type="inferred from homology"/>
<dbReference type="InterPro" id="IPR001330">
    <property type="entry name" value="Prenyltrans"/>
</dbReference>
<dbReference type="InterPro" id="IPR008930">
    <property type="entry name" value="Terpenoid_cyclase/PrenylTrfase"/>
</dbReference>
<organism evidence="11 12">
    <name type="scientific">Saccharomycodes ludwigii</name>
    <dbReference type="NCBI Taxonomy" id="36035"/>
    <lineage>
        <taxon>Eukaryota</taxon>
        <taxon>Fungi</taxon>
        <taxon>Dikarya</taxon>
        <taxon>Ascomycota</taxon>
        <taxon>Saccharomycotina</taxon>
        <taxon>Saccharomycetes</taxon>
        <taxon>Saccharomycodales</taxon>
        <taxon>Saccharomycodaceae</taxon>
        <taxon>Saccharomycodes</taxon>
    </lineage>
</organism>
<accession>A0A376B6U0</accession>
<dbReference type="VEuPathDB" id="FungiDB:SCODWIG_02167"/>
<comment type="similarity">
    <text evidence="1 9">Belongs to the protein prenyltransferase subunit beta family.</text>
</comment>
<keyword evidence="6 9" id="KW-0479">Metal-binding</keyword>
<evidence type="ECO:0000256" key="4">
    <source>
        <dbReference type="ARBA" id="ARBA00022602"/>
    </source>
</evidence>
<comment type="function">
    <text evidence="9">Catalyzes the transfer of a farnesyl moiety from farnesyl diphosphate to a cysteine at the fourth position from the C-terminus of several proteins. The beta subunit is responsible for peptide-binding.</text>
</comment>
<evidence type="ECO:0000256" key="3">
    <source>
        <dbReference type="ARBA" id="ARBA00015798"/>
    </source>
</evidence>
<dbReference type="InterPro" id="IPR026872">
    <property type="entry name" value="FTB"/>
</dbReference>
<evidence type="ECO:0000313" key="12">
    <source>
        <dbReference type="Proteomes" id="UP000262825"/>
    </source>
</evidence>
<dbReference type="EMBL" id="UFAJ01000346">
    <property type="protein sequence ID" value="SSD60406.1"/>
    <property type="molecule type" value="Genomic_DNA"/>
</dbReference>
<evidence type="ECO:0000313" key="11">
    <source>
        <dbReference type="EMBL" id="SSD60406.1"/>
    </source>
</evidence>
<keyword evidence="7" id="KW-0677">Repeat</keyword>
<keyword evidence="4 9" id="KW-0637">Prenyltransferase</keyword>
<dbReference type="SUPFAM" id="SSF48239">
    <property type="entry name" value="Terpenoid cyclases/Protein prenyltransferases"/>
    <property type="match status" value="1"/>
</dbReference>
<evidence type="ECO:0000256" key="9">
    <source>
        <dbReference type="RuleBase" id="RU365056"/>
    </source>
</evidence>
<dbReference type="CDD" id="cd02893">
    <property type="entry name" value="FTase"/>
    <property type="match status" value="1"/>
</dbReference>
<protein>
    <recommendedName>
        <fullName evidence="3 9">Protein farnesyltransferase subunit beta</fullName>
        <shortName evidence="9">FTase-beta</shortName>
        <ecNumber evidence="2 9">2.5.1.58</ecNumber>
    </recommendedName>
</protein>
<keyword evidence="8 9" id="KW-0862">Zinc</keyword>
<dbReference type="GO" id="GO:0097354">
    <property type="term" value="P:prenylation"/>
    <property type="evidence" value="ECO:0007669"/>
    <property type="project" value="UniProtKB-UniRule"/>
</dbReference>
<dbReference type="AlphaFoldDB" id="A0A376B6U0"/>
<dbReference type="InterPro" id="IPR045089">
    <property type="entry name" value="PGGT1B-like"/>
</dbReference>
<comment type="catalytic activity">
    <reaction evidence="9">
        <text>L-cysteinyl-[protein] + (2E,6E)-farnesyl diphosphate = S-(2E,6E)-farnesyl-L-cysteinyl-[protein] + diphosphate</text>
        <dbReference type="Rhea" id="RHEA:13345"/>
        <dbReference type="Rhea" id="RHEA-COMP:10131"/>
        <dbReference type="Rhea" id="RHEA-COMP:11535"/>
        <dbReference type="ChEBI" id="CHEBI:29950"/>
        <dbReference type="ChEBI" id="CHEBI:33019"/>
        <dbReference type="ChEBI" id="CHEBI:86019"/>
        <dbReference type="ChEBI" id="CHEBI:175763"/>
    </reaction>
</comment>
<dbReference type="Pfam" id="PF00432">
    <property type="entry name" value="Prenyltrans"/>
    <property type="match status" value="1"/>
</dbReference>
<evidence type="ECO:0000256" key="2">
    <source>
        <dbReference type="ARBA" id="ARBA00012702"/>
    </source>
</evidence>
<dbReference type="EC" id="2.5.1.58" evidence="2 9"/>
<evidence type="ECO:0000256" key="7">
    <source>
        <dbReference type="ARBA" id="ARBA00022737"/>
    </source>
</evidence>
<sequence>MLSYNDQDNDKRTRKRFKYINTVILGRKRDPIIQITTSEPEVINMCKELQTETTIARNKVLDKIYECYNNSNGTSKKYNKEEIELDPSYHLPYLELFLDNDFPPHMVALDAAHPWLVYWICNAYRILSESPLPPTINLKIKNKFFPPLLTTLKKAGPFGGGVNQIPHVVANYASILSLGLTDSPEIWSLIDRKAIYEWFLKLKLPNGSISTSESTGEHDVRSIYCCLSVASLLNILTMELVEGMLDFLINCQTFEGGFGGSPGEEAHGGTTFCALASLVILIPFLYPNKVLDDFIDVDNLLRWLSARQPNEEMGLNGRSNKLVDGCYSFWVGGSAAILESLGYPFVIDKSALREYILRCCQSTETRGFRDKPGKRPDFYHTNYVLLGLCCCDSVFYTKDSNPLNFVSRIKPGNKDRGVAAINPVYALTCETTRNMYEFFKNFSN</sequence>
<comment type="subunit">
    <text evidence="9">Heterodimer of an alpha and a beta subunit.</text>
</comment>
<comment type="cofactor">
    <cofactor evidence="9">
        <name>Zn(2+)</name>
        <dbReference type="ChEBI" id="CHEBI:29105"/>
    </cofactor>
    <text evidence="9">Binds 1 zinc ion per subunit.</text>
</comment>
<dbReference type="GO" id="GO:0008270">
    <property type="term" value="F:zinc ion binding"/>
    <property type="evidence" value="ECO:0007669"/>
    <property type="project" value="UniProtKB-UniRule"/>
</dbReference>
<reference evidence="12" key="1">
    <citation type="submission" date="2018-06" db="EMBL/GenBank/DDBJ databases">
        <authorList>
            <person name="Guldener U."/>
        </authorList>
    </citation>
    <scope>NUCLEOTIDE SEQUENCE [LARGE SCALE GENOMIC DNA]</scope>
    <source>
        <strain evidence="12">UTAD17</strain>
    </source>
</reference>
<keyword evidence="12" id="KW-1185">Reference proteome</keyword>
<evidence type="ECO:0000259" key="10">
    <source>
        <dbReference type="Pfam" id="PF00432"/>
    </source>
</evidence>
<dbReference type="PANTHER" id="PTHR11774">
    <property type="entry name" value="GERANYLGERANYL TRANSFERASE TYPE BETA SUBUNIT"/>
    <property type="match status" value="1"/>
</dbReference>